<gene>
    <name evidence="12 16" type="primary">xylA</name>
    <name evidence="16" type="ORF">ACFFRE_03580</name>
</gene>
<evidence type="ECO:0000256" key="8">
    <source>
        <dbReference type="ARBA" id="ARBA00022723"/>
    </source>
</evidence>
<evidence type="ECO:0000256" key="4">
    <source>
        <dbReference type="ARBA" id="ARBA00011958"/>
    </source>
</evidence>
<dbReference type="EC" id="5.3.1.5" evidence="4 12"/>
<comment type="similarity">
    <text evidence="2 12 13">Belongs to the xylose isomerase family.</text>
</comment>
<keyword evidence="17" id="KW-1185">Reference proteome</keyword>
<dbReference type="RefSeq" id="WP_377788296.1">
    <property type="nucleotide sequence ID" value="NZ_JBHLYQ010000022.1"/>
</dbReference>
<keyword evidence="10 12" id="KW-0119">Carbohydrate metabolism</keyword>
<evidence type="ECO:0000256" key="3">
    <source>
        <dbReference type="ARBA" id="ARBA00011881"/>
    </source>
</evidence>
<dbReference type="Pfam" id="PF01261">
    <property type="entry name" value="AP_endonuc_2"/>
    <property type="match status" value="1"/>
</dbReference>
<evidence type="ECO:0000256" key="11">
    <source>
        <dbReference type="ARBA" id="ARBA00033659"/>
    </source>
</evidence>
<comment type="caution">
    <text evidence="16">The sequence shown here is derived from an EMBL/GenBank/DDBJ whole genome shotgun (WGS) entry which is preliminary data.</text>
</comment>
<keyword evidence="7 12" id="KW-0859">Xylose metabolism</keyword>
<evidence type="ECO:0000256" key="2">
    <source>
        <dbReference type="ARBA" id="ARBA00005765"/>
    </source>
</evidence>
<evidence type="ECO:0000256" key="5">
    <source>
        <dbReference type="ARBA" id="ARBA00018232"/>
    </source>
</evidence>
<evidence type="ECO:0000256" key="14">
    <source>
        <dbReference type="RuleBase" id="RU000610"/>
    </source>
</evidence>
<dbReference type="InterPro" id="IPR013022">
    <property type="entry name" value="Xyl_isomerase-like_TIM-brl"/>
</dbReference>
<accession>A0ABV6C0M4</accession>
<dbReference type="PROSITE" id="PS51415">
    <property type="entry name" value="XYLOSE_ISOMERASE"/>
    <property type="match status" value="1"/>
</dbReference>
<keyword evidence="9 12" id="KW-0413">Isomerase</keyword>
<feature type="binding site" evidence="12">
    <location>
        <position position="219"/>
    </location>
    <ligand>
        <name>Mg(2+)</name>
        <dbReference type="ChEBI" id="CHEBI:18420"/>
        <label>2</label>
    </ligand>
</feature>
<feature type="binding site" evidence="12">
    <location>
        <position position="219"/>
    </location>
    <ligand>
        <name>Mg(2+)</name>
        <dbReference type="ChEBI" id="CHEBI:18420"/>
        <label>1</label>
    </ligand>
</feature>
<reference evidence="16 17" key="1">
    <citation type="submission" date="2024-09" db="EMBL/GenBank/DDBJ databases">
        <authorList>
            <person name="Sun Q."/>
            <person name="Mori K."/>
        </authorList>
    </citation>
    <scope>NUCLEOTIDE SEQUENCE [LARGE SCALE GENOMIC DNA]</scope>
    <source>
        <strain evidence="16 17">JCM 15389</strain>
    </source>
</reference>
<dbReference type="HAMAP" id="MF_00455">
    <property type="entry name" value="Xylose_isom_A"/>
    <property type="match status" value="1"/>
</dbReference>
<dbReference type="PANTHER" id="PTHR48408:SF1">
    <property type="entry name" value="XYLOSE ISOMERASE"/>
    <property type="match status" value="1"/>
</dbReference>
<dbReference type="PRINTS" id="PR00688">
    <property type="entry name" value="XYLOSISMRASE"/>
</dbReference>
<organism evidence="16 17">
    <name type="scientific">Aciditerrimonas ferrireducens</name>
    <dbReference type="NCBI Taxonomy" id="667306"/>
    <lineage>
        <taxon>Bacteria</taxon>
        <taxon>Bacillati</taxon>
        <taxon>Actinomycetota</taxon>
        <taxon>Acidimicrobiia</taxon>
        <taxon>Acidimicrobiales</taxon>
        <taxon>Acidimicrobiaceae</taxon>
        <taxon>Aciditerrimonas</taxon>
    </lineage>
</organism>
<dbReference type="EMBL" id="JBHLYQ010000022">
    <property type="protein sequence ID" value="MFC0081241.1"/>
    <property type="molecule type" value="Genomic_DNA"/>
</dbReference>
<name>A0ABV6C0M4_9ACTN</name>
<dbReference type="InterPro" id="IPR013453">
    <property type="entry name" value="XylA_actinobac"/>
</dbReference>
<feature type="binding site" evidence="12">
    <location>
        <position position="247"/>
    </location>
    <ligand>
        <name>Mg(2+)</name>
        <dbReference type="ChEBI" id="CHEBI:18420"/>
        <label>1</label>
    </ligand>
</feature>
<evidence type="ECO:0000256" key="1">
    <source>
        <dbReference type="ARBA" id="ARBA00004496"/>
    </source>
</evidence>
<feature type="active site" evidence="12">
    <location>
        <position position="56"/>
    </location>
</feature>
<comment type="catalytic activity">
    <reaction evidence="11 12 13">
        <text>alpha-D-xylose = alpha-D-xylulofuranose</text>
        <dbReference type="Rhea" id="RHEA:22816"/>
        <dbReference type="ChEBI" id="CHEBI:28518"/>
        <dbReference type="ChEBI" id="CHEBI:188998"/>
        <dbReference type="EC" id="5.3.1.5"/>
    </reaction>
</comment>
<dbReference type="Gene3D" id="3.20.20.150">
    <property type="entry name" value="Divalent-metal-dependent TIM barrel enzymes"/>
    <property type="match status" value="1"/>
</dbReference>
<evidence type="ECO:0000256" key="10">
    <source>
        <dbReference type="ARBA" id="ARBA00023277"/>
    </source>
</evidence>
<evidence type="ECO:0000313" key="17">
    <source>
        <dbReference type="Proteomes" id="UP001589788"/>
    </source>
</evidence>
<proteinExistence type="inferred from homology"/>
<evidence type="ECO:0000256" key="13">
    <source>
        <dbReference type="RuleBase" id="RU000609"/>
    </source>
</evidence>
<evidence type="ECO:0000259" key="15">
    <source>
        <dbReference type="Pfam" id="PF01261"/>
    </source>
</evidence>
<evidence type="ECO:0000256" key="9">
    <source>
        <dbReference type="ARBA" id="ARBA00023235"/>
    </source>
</evidence>
<dbReference type="PANTHER" id="PTHR48408">
    <property type="match status" value="1"/>
</dbReference>
<dbReference type="Proteomes" id="UP001589788">
    <property type="component" value="Unassembled WGS sequence"/>
</dbReference>
<feature type="binding site" evidence="12">
    <location>
        <position position="289"/>
    </location>
    <ligand>
        <name>Mg(2+)</name>
        <dbReference type="ChEBI" id="CHEBI:18420"/>
        <label>1</label>
    </ligand>
</feature>
<evidence type="ECO:0000256" key="6">
    <source>
        <dbReference type="ARBA" id="ARBA00022490"/>
    </source>
</evidence>
<keyword evidence="12" id="KW-0460">Magnesium</keyword>
<feature type="domain" description="Xylose isomerase-like TIM barrel" evidence="15">
    <location>
        <begin position="43"/>
        <end position="310"/>
    </location>
</feature>
<feature type="active site" evidence="12">
    <location>
        <position position="59"/>
    </location>
</feature>
<protein>
    <recommendedName>
        <fullName evidence="5 12">Xylose isomerase</fullName>
        <ecNumber evidence="4 12">5.3.1.5</ecNumber>
    </recommendedName>
</protein>
<dbReference type="NCBIfam" id="TIGR02631">
    <property type="entry name" value="xylA_Arthro"/>
    <property type="match status" value="1"/>
</dbReference>
<comment type="subunit">
    <text evidence="3 12 14">Homotetramer.</text>
</comment>
<dbReference type="SUPFAM" id="SSF51658">
    <property type="entry name" value="Xylose isomerase-like"/>
    <property type="match status" value="1"/>
</dbReference>
<evidence type="ECO:0000256" key="7">
    <source>
        <dbReference type="ARBA" id="ARBA00022629"/>
    </source>
</evidence>
<sequence>MNDAFTPRPEHHFTFGLWTVGNRGRDPFGREVRPPLDPVETVHRLADLGAYGVSFHDDDLVPEGSGRQEKEAIVKRFRSALDATGLKVPMATTNLFSHPVFKDGAFTANDPEVRRLAVAKTLDAIDLGVELGARVYVLWGGREGVEADAAKDPVVALDRYAEALNLLCSYVRDRGYDLRLAIEPKPNEPRGHLYLPTIGHALAFIEQLEWPEMVGVNPEFAHETMSGLSFHQGVAQALRAGKLFHIDLNGQSPGKYDQDFRFGSEGIRDAFFLVKLLEDAHWDGMRHFDSHAYRTEDPDGVWEFAAASMRTYLILADKARRFAEDPEIQEALAAAKADRLAEPTSPEGTTPEAIASLRQQVEQKRSDPTWLDALAQQGYHHERLDQLVMELLLGVR</sequence>
<keyword evidence="8 12" id="KW-0479">Metal-binding</keyword>
<comment type="caution">
    <text evidence="12">Lacks conserved residue(s) required for the propagation of feature annotation.</text>
</comment>
<comment type="subcellular location">
    <subcellularLocation>
        <location evidence="1 12 14">Cytoplasm</location>
    </subcellularLocation>
</comment>
<evidence type="ECO:0000313" key="16">
    <source>
        <dbReference type="EMBL" id="MFC0081241.1"/>
    </source>
</evidence>
<keyword evidence="6 12" id="KW-0963">Cytoplasm</keyword>
<evidence type="ECO:0000256" key="12">
    <source>
        <dbReference type="HAMAP-Rule" id="MF_00455"/>
    </source>
</evidence>
<dbReference type="GO" id="GO:0009045">
    <property type="term" value="F:xylose isomerase activity"/>
    <property type="evidence" value="ECO:0007669"/>
    <property type="project" value="UniProtKB-EC"/>
</dbReference>
<dbReference type="InterPro" id="IPR036237">
    <property type="entry name" value="Xyl_isomerase-like_sf"/>
</dbReference>
<comment type="cofactor">
    <cofactor evidence="12">
        <name>Mg(2+)</name>
        <dbReference type="ChEBI" id="CHEBI:18420"/>
    </cofactor>
    <text evidence="12">Binds 2 magnesium ions per subunit.</text>
</comment>
<feature type="binding site" evidence="12">
    <location>
        <position position="222"/>
    </location>
    <ligand>
        <name>Mg(2+)</name>
        <dbReference type="ChEBI" id="CHEBI:18420"/>
        <label>2</label>
    </ligand>
</feature>
<feature type="binding site" evidence="12">
    <location>
        <position position="183"/>
    </location>
    <ligand>
        <name>Mg(2+)</name>
        <dbReference type="ChEBI" id="CHEBI:18420"/>
        <label>1</label>
    </ligand>
</feature>
<dbReference type="InterPro" id="IPR001998">
    <property type="entry name" value="Xylose_isomerase"/>
</dbReference>